<reference evidence="4" key="1">
    <citation type="submission" date="2015-04" db="EMBL/GenBank/DDBJ databases">
        <title>Physiological reanalysis, assessment of diazotrophy, and genome sequences of multiple isolates of Streptomyces thermoautotrophicus.</title>
        <authorList>
            <person name="MacKellar D.C."/>
            <person name="Lieber L."/>
            <person name="Norman J."/>
            <person name="Bolger A."/>
            <person name="Tobin C."/>
            <person name="Murray J.W."/>
            <person name="Chang R."/>
            <person name="Ford T."/>
            <person name="Nguyen P.Q."/>
            <person name="Woodward J."/>
            <person name="Permingeat H."/>
            <person name="Joshi N.S."/>
            <person name="Silver P.A."/>
            <person name="Usadel B."/>
            <person name="Rutherford A.W."/>
            <person name="Friesen M."/>
            <person name="Prell J."/>
        </authorList>
    </citation>
    <scope>NUCLEOTIDE SEQUENCE [LARGE SCALE GENOMIC DNA]</scope>
    <source>
        <strain evidence="4">H1</strain>
    </source>
</reference>
<keyword evidence="4" id="KW-1185">Reference proteome</keyword>
<dbReference type="InterPro" id="IPR001387">
    <property type="entry name" value="Cro/C1-type_HTH"/>
</dbReference>
<dbReference type="OrthoDB" id="8438314at2"/>
<dbReference type="CDD" id="cd00093">
    <property type="entry name" value="HTH_XRE"/>
    <property type="match status" value="1"/>
</dbReference>
<dbReference type="Pfam" id="PF12728">
    <property type="entry name" value="HTH_17"/>
    <property type="match status" value="1"/>
</dbReference>
<evidence type="ECO:0000256" key="1">
    <source>
        <dbReference type="SAM" id="MobiDB-lite"/>
    </source>
</evidence>
<dbReference type="Gene3D" id="1.10.260.40">
    <property type="entry name" value="lambda repressor-like DNA-binding domains"/>
    <property type="match status" value="1"/>
</dbReference>
<evidence type="ECO:0000313" key="4">
    <source>
        <dbReference type="Proteomes" id="UP000070188"/>
    </source>
</evidence>
<dbReference type="InterPro" id="IPR041657">
    <property type="entry name" value="HTH_17"/>
</dbReference>
<proteinExistence type="predicted"/>
<gene>
    <name evidence="3" type="ORF">LI90_329</name>
</gene>
<dbReference type="InterPro" id="IPR010982">
    <property type="entry name" value="Lambda_DNA-bd_dom_sf"/>
</dbReference>
<dbReference type="AlphaFoldDB" id="A0A132MMQ0"/>
<dbReference type="EMBL" id="LAXD01000001">
    <property type="protein sequence ID" value="KWW98701.1"/>
    <property type="molecule type" value="Genomic_DNA"/>
</dbReference>
<dbReference type="PATRIC" id="fig|1469144.10.peg.411"/>
<dbReference type="SUPFAM" id="SSF47413">
    <property type="entry name" value="lambda repressor-like DNA-binding domains"/>
    <property type="match status" value="1"/>
</dbReference>
<dbReference type="RefSeq" id="WP_067420988.1">
    <property type="nucleotide sequence ID" value="NZ_JYIJ01000019.1"/>
</dbReference>
<name>A0A132MMQ0_9ACTN</name>
<sequence length="265" mass="29785">MANERLRSAITAADLTVTDVAAQVGVDPKTVERWITKGRLPHRSHRWKTAKLLRTDEAYLWPETADDARTKSASQAEFISIYPNRGAVPHDLWRTLLDRTQKSIDILVYAGLFLPDGWPELTQILSEKARQGTRVRLAFGDPDSQAVRLRGEEEGIGDALGARIRLSLTYLKDAFDIPGLEVRQHGTTLYNSIFRFDEDMLVNTHAFGSPAAQSPVLHFRRVPGGRLFDHYIKSFDRVWANATPVKEPPGQQGKGQQQEWPASTT</sequence>
<dbReference type="GO" id="GO:0003677">
    <property type="term" value="F:DNA binding"/>
    <property type="evidence" value="ECO:0007669"/>
    <property type="project" value="InterPro"/>
</dbReference>
<organism evidence="3 4">
    <name type="scientific">Carbonactinospora thermoautotrophica</name>
    <dbReference type="NCBI Taxonomy" id="1469144"/>
    <lineage>
        <taxon>Bacteria</taxon>
        <taxon>Bacillati</taxon>
        <taxon>Actinomycetota</taxon>
        <taxon>Actinomycetes</taxon>
        <taxon>Kitasatosporales</taxon>
        <taxon>Carbonactinosporaceae</taxon>
        <taxon>Carbonactinospora</taxon>
    </lineage>
</organism>
<evidence type="ECO:0000313" key="3">
    <source>
        <dbReference type="EMBL" id="KWW98701.1"/>
    </source>
</evidence>
<feature type="region of interest" description="Disordered" evidence="1">
    <location>
        <begin position="243"/>
        <end position="265"/>
    </location>
</feature>
<dbReference type="STRING" id="1469144.LI90_329"/>
<feature type="compositionally biased region" description="Low complexity" evidence="1">
    <location>
        <begin position="248"/>
        <end position="259"/>
    </location>
</feature>
<protein>
    <recommendedName>
        <fullName evidence="2">HTH cro/C1-type domain-containing protein</fullName>
    </recommendedName>
</protein>
<dbReference type="SUPFAM" id="SSF56024">
    <property type="entry name" value="Phospholipase D/nuclease"/>
    <property type="match status" value="1"/>
</dbReference>
<comment type="caution">
    <text evidence="3">The sequence shown here is derived from an EMBL/GenBank/DDBJ whole genome shotgun (WGS) entry which is preliminary data.</text>
</comment>
<dbReference type="PROSITE" id="PS50943">
    <property type="entry name" value="HTH_CROC1"/>
    <property type="match status" value="1"/>
</dbReference>
<dbReference type="Proteomes" id="UP000070188">
    <property type="component" value="Unassembled WGS sequence"/>
</dbReference>
<accession>A0A132MMQ0</accession>
<evidence type="ECO:0000259" key="2">
    <source>
        <dbReference type="PROSITE" id="PS50943"/>
    </source>
</evidence>
<dbReference type="CDD" id="cd00138">
    <property type="entry name" value="PLDc_SF"/>
    <property type="match status" value="1"/>
</dbReference>
<feature type="domain" description="HTH cro/C1-type" evidence="2">
    <location>
        <begin position="6"/>
        <end position="60"/>
    </location>
</feature>